<proteinExistence type="predicted"/>
<evidence type="ECO:0000256" key="1">
    <source>
        <dbReference type="SAM" id="Phobius"/>
    </source>
</evidence>
<feature type="non-terminal residue" evidence="2">
    <location>
        <position position="1"/>
    </location>
</feature>
<keyword evidence="1" id="KW-0812">Transmembrane</keyword>
<evidence type="ECO:0000313" key="2">
    <source>
        <dbReference type="EMBL" id="KRX92636.1"/>
    </source>
</evidence>
<dbReference type="AlphaFoldDB" id="A0A0V0XXX4"/>
<reference evidence="2 3" key="1">
    <citation type="submission" date="2015-01" db="EMBL/GenBank/DDBJ databases">
        <title>Evolution of Trichinella species and genotypes.</title>
        <authorList>
            <person name="Korhonen P.K."/>
            <person name="Edoardo P."/>
            <person name="Giuseppe L.R."/>
            <person name="Gasser R.B."/>
        </authorList>
    </citation>
    <scope>NUCLEOTIDE SEQUENCE [LARGE SCALE GENOMIC DNA]</scope>
    <source>
        <strain evidence="2">ISS141</strain>
    </source>
</reference>
<dbReference type="Proteomes" id="UP000054815">
    <property type="component" value="Unassembled WGS sequence"/>
</dbReference>
<comment type="caution">
    <text evidence="2">The sequence shown here is derived from an EMBL/GenBank/DDBJ whole genome shotgun (WGS) entry which is preliminary data.</text>
</comment>
<gene>
    <name evidence="2" type="ORF">T4E_8034</name>
</gene>
<dbReference type="EMBL" id="JYDU01000107">
    <property type="protein sequence ID" value="KRX92636.1"/>
    <property type="molecule type" value="Genomic_DNA"/>
</dbReference>
<protein>
    <submittedName>
        <fullName evidence="2">Uncharacterized protein</fullName>
    </submittedName>
</protein>
<keyword evidence="1" id="KW-0472">Membrane</keyword>
<name>A0A0V0XXX4_TRIPS</name>
<organism evidence="2 3">
    <name type="scientific">Trichinella pseudospiralis</name>
    <name type="common">Parasitic roundworm</name>
    <dbReference type="NCBI Taxonomy" id="6337"/>
    <lineage>
        <taxon>Eukaryota</taxon>
        <taxon>Metazoa</taxon>
        <taxon>Ecdysozoa</taxon>
        <taxon>Nematoda</taxon>
        <taxon>Enoplea</taxon>
        <taxon>Dorylaimia</taxon>
        <taxon>Trichinellida</taxon>
        <taxon>Trichinellidae</taxon>
        <taxon>Trichinella</taxon>
    </lineage>
</organism>
<sequence length="120" mass="13697">LHLVRSMQAENISINNNVGIFRSFSIFVFLFLFFNQPTNHDHHASCDSFNWLEASKAGRQARKKEIIKRASRREVIQPMSVDLAGRSAWLDRFCSNFVPLRLDHWSASVLAICLSASSLC</sequence>
<feature type="transmembrane region" description="Helical" evidence="1">
    <location>
        <begin position="12"/>
        <end position="34"/>
    </location>
</feature>
<keyword evidence="1" id="KW-1133">Transmembrane helix</keyword>
<accession>A0A0V0XXX4</accession>
<evidence type="ECO:0000313" key="3">
    <source>
        <dbReference type="Proteomes" id="UP000054815"/>
    </source>
</evidence>